<dbReference type="KEGG" id="llh:I41_41560"/>
<dbReference type="Proteomes" id="UP000317909">
    <property type="component" value="Chromosome"/>
</dbReference>
<evidence type="ECO:0000313" key="2">
    <source>
        <dbReference type="EMBL" id="QDT74952.1"/>
    </source>
</evidence>
<feature type="region of interest" description="Disordered" evidence="1">
    <location>
        <begin position="1"/>
        <end position="42"/>
    </location>
</feature>
<name>A0A517U2U6_9BACT</name>
<organism evidence="2 3">
    <name type="scientific">Lacipirellula limnantheis</name>
    <dbReference type="NCBI Taxonomy" id="2528024"/>
    <lineage>
        <taxon>Bacteria</taxon>
        <taxon>Pseudomonadati</taxon>
        <taxon>Planctomycetota</taxon>
        <taxon>Planctomycetia</taxon>
        <taxon>Pirellulales</taxon>
        <taxon>Lacipirellulaceae</taxon>
        <taxon>Lacipirellula</taxon>
    </lineage>
</organism>
<proteinExistence type="predicted"/>
<sequence length="54" mass="6171">MQSFPWQKVPDPFARRRAKSANPSSKIGRVALKSPHFAQKNPRTFALKMGHPIR</sequence>
<protein>
    <submittedName>
        <fullName evidence="2">Uncharacterized protein</fullName>
    </submittedName>
</protein>
<evidence type="ECO:0000313" key="3">
    <source>
        <dbReference type="Proteomes" id="UP000317909"/>
    </source>
</evidence>
<keyword evidence="3" id="KW-1185">Reference proteome</keyword>
<dbReference type="AlphaFoldDB" id="A0A517U2U6"/>
<accession>A0A517U2U6</accession>
<gene>
    <name evidence="2" type="ORF">I41_41560</name>
</gene>
<evidence type="ECO:0000256" key="1">
    <source>
        <dbReference type="SAM" id="MobiDB-lite"/>
    </source>
</evidence>
<dbReference type="EMBL" id="CP036339">
    <property type="protein sequence ID" value="QDT74952.1"/>
    <property type="molecule type" value="Genomic_DNA"/>
</dbReference>
<reference evidence="2 3" key="1">
    <citation type="submission" date="2019-02" db="EMBL/GenBank/DDBJ databases">
        <title>Deep-cultivation of Planctomycetes and their phenomic and genomic characterization uncovers novel biology.</title>
        <authorList>
            <person name="Wiegand S."/>
            <person name="Jogler M."/>
            <person name="Boedeker C."/>
            <person name="Pinto D."/>
            <person name="Vollmers J."/>
            <person name="Rivas-Marin E."/>
            <person name="Kohn T."/>
            <person name="Peeters S.H."/>
            <person name="Heuer A."/>
            <person name="Rast P."/>
            <person name="Oberbeckmann S."/>
            <person name="Bunk B."/>
            <person name="Jeske O."/>
            <person name="Meyerdierks A."/>
            <person name="Storesund J.E."/>
            <person name="Kallscheuer N."/>
            <person name="Luecker S."/>
            <person name="Lage O.M."/>
            <person name="Pohl T."/>
            <person name="Merkel B.J."/>
            <person name="Hornburger P."/>
            <person name="Mueller R.-W."/>
            <person name="Bruemmer F."/>
            <person name="Labrenz M."/>
            <person name="Spormann A.M."/>
            <person name="Op den Camp H."/>
            <person name="Overmann J."/>
            <person name="Amann R."/>
            <person name="Jetten M.S.M."/>
            <person name="Mascher T."/>
            <person name="Medema M.H."/>
            <person name="Devos D.P."/>
            <person name="Kaster A.-K."/>
            <person name="Ovreas L."/>
            <person name="Rohde M."/>
            <person name="Galperin M.Y."/>
            <person name="Jogler C."/>
        </authorList>
    </citation>
    <scope>NUCLEOTIDE SEQUENCE [LARGE SCALE GENOMIC DNA]</scope>
    <source>
        <strain evidence="2 3">I41</strain>
    </source>
</reference>